<dbReference type="Proteomes" id="UP000000600">
    <property type="component" value="Unassembled WGS sequence"/>
</dbReference>
<dbReference type="GO" id="GO:0010608">
    <property type="term" value="P:post-transcriptional regulation of gene expression"/>
    <property type="evidence" value="ECO:0000318"/>
    <property type="project" value="GO_Central"/>
</dbReference>
<dbReference type="PROSITE" id="PS50302">
    <property type="entry name" value="PUM"/>
    <property type="match status" value="5"/>
</dbReference>
<dbReference type="InterPro" id="IPR011989">
    <property type="entry name" value="ARM-like"/>
</dbReference>
<evidence type="ECO:0000256" key="2">
    <source>
        <dbReference type="PROSITE-ProRule" id="PRU00317"/>
    </source>
</evidence>
<feature type="repeat" description="Pumilio" evidence="2">
    <location>
        <begin position="228"/>
        <end position="265"/>
    </location>
</feature>
<feature type="repeat" description="Pumilio" evidence="2">
    <location>
        <begin position="266"/>
        <end position="301"/>
    </location>
</feature>
<dbReference type="RefSeq" id="XP_001448472.1">
    <property type="nucleotide sequence ID" value="XM_001448435.1"/>
</dbReference>
<sequence length="483" mass="56305">MTDDDFETEQNLLGSILSSKFHQQILVNDENEHQDQKKLSVSDECNQAQTQTKLLRQYNFQTADTFSKSFEQISLGSDQICSPISPDQKLKYKNPGVCTSFSSDNQTSLENSMIFGNVCCFDYFSIQSDQFSPIYYSQNNPIWPQYQKSNQNLDIQLEIDIENMCGNQVLSRKVQKIFETGQTNQRQQIFWKVQANCQEFSKDIFGNYLIQKILEKGTLQQQIQIFKQLQPYVVELSKNTFGCRVIQKLIDIISKNDHLIVPFIQEIKQNIKSLLTDQNGKYVILKCLENLSIDVVRFILKPTEELGFHMCDSQYGCKIIQKLIDNYPKQVDTLVQICITNQNLLYKSQHGNHILQYAIKLPKYLDIIANYILNHLENLCFNKYASNTVEDILKYLTPKLKNNFVQILMKPSENNGMFIFLNLAINPFGNYVVKKVLQIFDQEHKQQLVDLMKQNLRLLYLIKQSEYGQRIYILLTTQLNDQN</sequence>
<evidence type="ECO:0000256" key="1">
    <source>
        <dbReference type="ARBA" id="ARBA00022737"/>
    </source>
</evidence>
<dbReference type="PANTHER" id="PTHR12537:SF12">
    <property type="entry name" value="MATERNAL PROTEIN PUMILIO"/>
    <property type="match status" value="1"/>
</dbReference>
<protein>
    <recommendedName>
        <fullName evidence="3">PUM-HD domain-containing protein</fullName>
    </recommendedName>
</protein>
<dbReference type="Gene3D" id="1.25.10.10">
    <property type="entry name" value="Leucine-rich Repeat Variant"/>
    <property type="match status" value="1"/>
</dbReference>
<dbReference type="AlphaFoldDB" id="A0DDF8"/>
<dbReference type="EMBL" id="CT868385">
    <property type="protein sequence ID" value="CAK81075.1"/>
    <property type="molecule type" value="Genomic_DNA"/>
</dbReference>
<dbReference type="OMA" id="LERMWFR"/>
<proteinExistence type="predicted"/>
<gene>
    <name evidence="4" type="ORF">GSPATT00015934001</name>
</gene>
<evidence type="ECO:0000259" key="3">
    <source>
        <dbReference type="PROSITE" id="PS50303"/>
    </source>
</evidence>
<dbReference type="InParanoid" id="A0DDF8"/>
<feature type="domain" description="PUM-HD" evidence="3">
    <location>
        <begin position="130"/>
        <end position="479"/>
    </location>
</feature>
<dbReference type="PANTHER" id="PTHR12537">
    <property type="entry name" value="RNA BINDING PROTEIN PUMILIO-RELATED"/>
    <property type="match status" value="1"/>
</dbReference>
<dbReference type="OrthoDB" id="668540at2759"/>
<reference evidence="4 5" key="1">
    <citation type="journal article" date="2006" name="Nature">
        <title>Global trends of whole-genome duplications revealed by the ciliate Paramecium tetraurelia.</title>
        <authorList>
            <consortium name="Genoscope"/>
            <person name="Aury J.-M."/>
            <person name="Jaillon O."/>
            <person name="Duret L."/>
            <person name="Noel B."/>
            <person name="Jubin C."/>
            <person name="Porcel B.M."/>
            <person name="Segurens B."/>
            <person name="Daubin V."/>
            <person name="Anthouard V."/>
            <person name="Aiach N."/>
            <person name="Arnaiz O."/>
            <person name="Billaut A."/>
            <person name="Beisson J."/>
            <person name="Blanc I."/>
            <person name="Bouhouche K."/>
            <person name="Camara F."/>
            <person name="Duharcourt S."/>
            <person name="Guigo R."/>
            <person name="Gogendeau D."/>
            <person name="Katinka M."/>
            <person name="Keller A.-M."/>
            <person name="Kissmehl R."/>
            <person name="Klotz C."/>
            <person name="Koll F."/>
            <person name="Le Moue A."/>
            <person name="Lepere C."/>
            <person name="Malinsky S."/>
            <person name="Nowacki M."/>
            <person name="Nowak J.K."/>
            <person name="Plattner H."/>
            <person name="Poulain J."/>
            <person name="Ruiz F."/>
            <person name="Serrano V."/>
            <person name="Zagulski M."/>
            <person name="Dessen P."/>
            <person name="Betermier M."/>
            <person name="Weissenbach J."/>
            <person name="Scarpelli C."/>
            <person name="Schachter V."/>
            <person name="Sperling L."/>
            <person name="Meyer E."/>
            <person name="Cohen J."/>
            <person name="Wincker P."/>
        </authorList>
    </citation>
    <scope>NUCLEOTIDE SEQUENCE [LARGE SCALE GENOMIC DNA]</scope>
    <source>
        <strain evidence="4 5">Stock d4-2</strain>
    </source>
</reference>
<dbReference type="HOGENOM" id="CLU_527317_0_0_1"/>
<feature type="repeat" description="Pumilio" evidence="2">
    <location>
        <begin position="192"/>
        <end position="227"/>
    </location>
</feature>
<dbReference type="InterPro" id="IPR033133">
    <property type="entry name" value="PUM-HD"/>
</dbReference>
<dbReference type="GeneID" id="5034257"/>
<dbReference type="InterPro" id="IPR016024">
    <property type="entry name" value="ARM-type_fold"/>
</dbReference>
<dbReference type="Pfam" id="PF00806">
    <property type="entry name" value="PUF"/>
    <property type="match status" value="6"/>
</dbReference>
<dbReference type="GO" id="GO:0005737">
    <property type="term" value="C:cytoplasm"/>
    <property type="evidence" value="ECO:0000318"/>
    <property type="project" value="GO_Central"/>
</dbReference>
<dbReference type="GO" id="GO:0003729">
    <property type="term" value="F:mRNA binding"/>
    <property type="evidence" value="ECO:0000318"/>
    <property type="project" value="GO_Central"/>
</dbReference>
<feature type="repeat" description="Pumilio" evidence="2">
    <location>
        <begin position="371"/>
        <end position="406"/>
    </location>
</feature>
<dbReference type="KEGG" id="ptm:GSPATT00015934001"/>
<accession>A0DDF8</accession>
<dbReference type="SUPFAM" id="SSF48371">
    <property type="entry name" value="ARM repeat"/>
    <property type="match status" value="1"/>
</dbReference>
<dbReference type="eggNOG" id="KOG1488">
    <property type="taxonomic scope" value="Eukaryota"/>
</dbReference>
<evidence type="ECO:0000313" key="5">
    <source>
        <dbReference type="Proteomes" id="UP000000600"/>
    </source>
</evidence>
<keyword evidence="5" id="KW-1185">Reference proteome</keyword>
<dbReference type="InterPro" id="IPR001313">
    <property type="entry name" value="Pumilio_RNA-bd_rpt"/>
</dbReference>
<dbReference type="PROSITE" id="PS50303">
    <property type="entry name" value="PUM_HD"/>
    <property type="match status" value="1"/>
</dbReference>
<name>A0DDF8_PARTE</name>
<dbReference type="SMART" id="SM00025">
    <property type="entry name" value="Pumilio"/>
    <property type="match status" value="7"/>
</dbReference>
<organism evidence="4 5">
    <name type="scientific">Paramecium tetraurelia</name>
    <dbReference type="NCBI Taxonomy" id="5888"/>
    <lineage>
        <taxon>Eukaryota</taxon>
        <taxon>Sar</taxon>
        <taxon>Alveolata</taxon>
        <taxon>Ciliophora</taxon>
        <taxon>Intramacronucleata</taxon>
        <taxon>Oligohymenophorea</taxon>
        <taxon>Peniculida</taxon>
        <taxon>Parameciidae</taxon>
        <taxon>Paramecium</taxon>
    </lineage>
</organism>
<dbReference type="STRING" id="5888.A0DDF8"/>
<keyword evidence="1" id="KW-0677">Repeat</keyword>
<feature type="repeat" description="Pumilio" evidence="2">
    <location>
        <begin position="415"/>
        <end position="450"/>
    </location>
</feature>
<evidence type="ECO:0000313" key="4">
    <source>
        <dbReference type="EMBL" id="CAK81075.1"/>
    </source>
</evidence>